<comment type="caution">
    <text evidence="1">The sequence shown here is derived from an EMBL/GenBank/DDBJ whole genome shotgun (WGS) entry which is preliminary data.</text>
</comment>
<proteinExistence type="predicted"/>
<dbReference type="AlphaFoldDB" id="A0A699GQB9"/>
<sequence length="318" mass="36928">MDIKRWTANRVKDHNRFRDNINKNLLEWDKKVEEGLINEFDVIKRDGWLLDLHHLDQLHKDDFKQKCSRRMILFSSNRPSLWKKSMQLCGIVSDQRNFESTDMITKDMRVDWSINKEEEVHPIVFLAWPILKKIKKDVICQAFKEKRDKIICDLNKTPDLSQRPPQNCPKCENPVDGLYCQGCALLRKKFKEDMFTYCIENGIFHDFQDTSEPSNDNINVVNAPQEPFVVKQDPGKNSSQSPPHINHHCCYGCGNSLEDIFCHQCTCESCGKGAHYGYNCPPKVSIIPNPEPCNNQTIDELPQTLPSFDPTCYYGDEN</sequence>
<gene>
    <name evidence="1" type="ORF">Tci_162724</name>
</gene>
<reference evidence="1" key="1">
    <citation type="journal article" date="2019" name="Sci. Rep.">
        <title>Draft genome of Tanacetum cinerariifolium, the natural source of mosquito coil.</title>
        <authorList>
            <person name="Yamashiro T."/>
            <person name="Shiraishi A."/>
            <person name="Satake H."/>
            <person name="Nakayama K."/>
        </authorList>
    </citation>
    <scope>NUCLEOTIDE SEQUENCE</scope>
</reference>
<protein>
    <submittedName>
        <fullName evidence="1">Uncharacterized protein</fullName>
    </submittedName>
</protein>
<dbReference type="EMBL" id="BKCJ010038294">
    <property type="protein sequence ID" value="GEV90747.1"/>
    <property type="molecule type" value="Genomic_DNA"/>
</dbReference>
<organism evidence="1">
    <name type="scientific">Tanacetum cinerariifolium</name>
    <name type="common">Dalmatian daisy</name>
    <name type="synonym">Chrysanthemum cinerariifolium</name>
    <dbReference type="NCBI Taxonomy" id="118510"/>
    <lineage>
        <taxon>Eukaryota</taxon>
        <taxon>Viridiplantae</taxon>
        <taxon>Streptophyta</taxon>
        <taxon>Embryophyta</taxon>
        <taxon>Tracheophyta</taxon>
        <taxon>Spermatophyta</taxon>
        <taxon>Magnoliopsida</taxon>
        <taxon>eudicotyledons</taxon>
        <taxon>Gunneridae</taxon>
        <taxon>Pentapetalae</taxon>
        <taxon>asterids</taxon>
        <taxon>campanulids</taxon>
        <taxon>Asterales</taxon>
        <taxon>Asteraceae</taxon>
        <taxon>Asteroideae</taxon>
        <taxon>Anthemideae</taxon>
        <taxon>Anthemidinae</taxon>
        <taxon>Tanacetum</taxon>
    </lineage>
</organism>
<evidence type="ECO:0000313" key="1">
    <source>
        <dbReference type="EMBL" id="GEV90747.1"/>
    </source>
</evidence>
<name>A0A699GQB9_TANCI</name>
<accession>A0A699GQB9</accession>